<proteinExistence type="predicted"/>
<dbReference type="AlphaFoldDB" id="A6KLI7"/>
<dbReference type="EMBL" id="CH474064">
    <property type="protein sequence ID" value="EDL86532.1"/>
    <property type="molecule type" value="Genomic_DNA"/>
</dbReference>
<reference evidence="2" key="1">
    <citation type="submission" date="2005-09" db="EMBL/GenBank/DDBJ databases">
        <authorList>
            <person name="Mural R.J."/>
            <person name="Li P.W."/>
            <person name="Adams M.D."/>
            <person name="Amanatides P.G."/>
            <person name="Baden-Tillson H."/>
            <person name="Barnstead M."/>
            <person name="Chin S.H."/>
            <person name="Dew I."/>
            <person name="Evans C.A."/>
            <person name="Ferriera S."/>
            <person name="Flanigan M."/>
            <person name="Fosler C."/>
            <person name="Glodek A."/>
            <person name="Gu Z."/>
            <person name="Holt R.A."/>
            <person name="Jennings D."/>
            <person name="Kraft C.L."/>
            <person name="Lu F."/>
            <person name="Nguyen T."/>
            <person name="Nusskern D.R."/>
            <person name="Pfannkoch C.M."/>
            <person name="Sitter C."/>
            <person name="Sutton G.G."/>
            <person name="Venter J.C."/>
            <person name="Wang Z."/>
            <person name="Woodage T."/>
            <person name="Zheng X.H."/>
            <person name="Zhong F."/>
        </authorList>
    </citation>
    <scope>NUCLEOTIDE SEQUENCE [LARGE SCALE GENOMIC DNA]</scope>
    <source>
        <strain>BN</strain>
        <strain evidence="2">Sprague-Dawley</strain>
    </source>
</reference>
<dbReference type="Proteomes" id="UP000234681">
    <property type="component" value="Chromosome 17"/>
</dbReference>
<name>A6KLI7_RAT</name>
<gene>
    <name evidence="1" type="ORF">rCG_45209</name>
</gene>
<sequence length="64" mass="7334">MKLTAICFPNEGFCWDNLQDQGLSPAYSKAVDSSSRTRNGWRTTQRYTIPKCPHHGMTQPRNFS</sequence>
<accession>A6KLI7</accession>
<protein>
    <submittedName>
        <fullName evidence="1">RCG45209</fullName>
    </submittedName>
</protein>
<evidence type="ECO:0000313" key="2">
    <source>
        <dbReference type="Proteomes" id="UP000234681"/>
    </source>
</evidence>
<evidence type="ECO:0000313" key="1">
    <source>
        <dbReference type="EMBL" id="EDL86532.1"/>
    </source>
</evidence>
<organism evidence="1 2">
    <name type="scientific">Rattus norvegicus</name>
    <name type="common">Rat</name>
    <dbReference type="NCBI Taxonomy" id="10116"/>
    <lineage>
        <taxon>Eukaryota</taxon>
        <taxon>Metazoa</taxon>
        <taxon>Chordata</taxon>
        <taxon>Craniata</taxon>
        <taxon>Vertebrata</taxon>
        <taxon>Euteleostomi</taxon>
        <taxon>Mammalia</taxon>
        <taxon>Eutheria</taxon>
        <taxon>Euarchontoglires</taxon>
        <taxon>Glires</taxon>
        <taxon>Rodentia</taxon>
        <taxon>Myomorpha</taxon>
        <taxon>Muroidea</taxon>
        <taxon>Muridae</taxon>
        <taxon>Murinae</taxon>
        <taxon>Rattus</taxon>
    </lineage>
</organism>